<dbReference type="EMBL" id="JAQJAC010000010">
    <property type="protein sequence ID" value="KAJ5568329.1"/>
    <property type="molecule type" value="Genomic_DNA"/>
</dbReference>
<dbReference type="Pfam" id="PF04185">
    <property type="entry name" value="Phosphoesterase"/>
    <property type="match status" value="1"/>
</dbReference>
<evidence type="ECO:0000256" key="3">
    <source>
        <dbReference type="SAM" id="SignalP"/>
    </source>
</evidence>
<feature type="chain" id="PRO_5042047477" evidence="3">
    <location>
        <begin position="23"/>
        <end position="471"/>
    </location>
</feature>
<feature type="signal peptide" evidence="3">
    <location>
        <begin position="1"/>
        <end position="22"/>
    </location>
</feature>
<dbReference type="SUPFAM" id="SSF53649">
    <property type="entry name" value="Alkaline phosphatase-like"/>
    <property type="match status" value="1"/>
</dbReference>
<evidence type="ECO:0000313" key="5">
    <source>
        <dbReference type="Proteomes" id="UP001216150"/>
    </source>
</evidence>
<keyword evidence="3" id="KW-0732">Signal</keyword>
<protein>
    <submittedName>
        <fullName evidence="4">Phosphoesterase family-domain-containing protein</fullName>
    </submittedName>
</protein>
<feature type="compositionally biased region" description="Low complexity" evidence="2">
    <location>
        <begin position="428"/>
        <end position="448"/>
    </location>
</feature>
<evidence type="ECO:0000256" key="2">
    <source>
        <dbReference type="SAM" id="MobiDB-lite"/>
    </source>
</evidence>
<dbReference type="GO" id="GO:0009395">
    <property type="term" value="P:phospholipid catabolic process"/>
    <property type="evidence" value="ECO:0007669"/>
    <property type="project" value="TreeGrafter"/>
</dbReference>
<evidence type="ECO:0000313" key="4">
    <source>
        <dbReference type="EMBL" id="KAJ5568329.1"/>
    </source>
</evidence>
<organism evidence="4 5">
    <name type="scientific">Penicillium hetheringtonii</name>
    <dbReference type="NCBI Taxonomy" id="911720"/>
    <lineage>
        <taxon>Eukaryota</taxon>
        <taxon>Fungi</taxon>
        <taxon>Dikarya</taxon>
        <taxon>Ascomycota</taxon>
        <taxon>Pezizomycotina</taxon>
        <taxon>Eurotiomycetes</taxon>
        <taxon>Eurotiomycetidae</taxon>
        <taxon>Eurotiales</taxon>
        <taxon>Aspergillaceae</taxon>
        <taxon>Penicillium</taxon>
    </lineage>
</organism>
<gene>
    <name evidence="4" type="ORF">N7450_010815</name>
</gene>
<proteinExistence type="predicted"/>
<sequence>MKKHLVTILLAAILARAKVATTSEPSLSDIKAAAATARPESPTSNVKGLAFDRFYQVWLENIDYDDSESDPNQEWMAKQGILLTNFYALTHPSEPNYCAAVGGDTFGMDNDNFNQIPENVSSIVDLLDTKGISWGEYQEHMPYAGFQGYNYSNQNTYHPDYVRKHNPLILYDSLVKNETKARQIKNFTHFDEDLANKKLPQWAFITPNMTNDAHDTNITFASKWERPWLENLLKDEYFMKDTLLLLTYDEDKTLSNFPCSPTEPQQLLTVSLTSYIHKNGNRIFSILVGGAVPEHLKGTTDDTFYTHYSTIASVSANWGLPSLGRWDCGANLLQIVANKTGYVNYDVDTTNLLLNETYPGPMADGDYAKFSPEWPVPLTSGNCSAGHGILEAVKKTYSGKAASYNYTSPYPWNEKVGYNDKVTATRKSANSSSASGTSSPTPSKKNSASAVSFSSSLALTGALVSLASHFL</sequence>
<keyword evidence="5" id="KW-1185">Reference proteome</keyword>
<evidence type="ECO:0000256" key="1">
    <source>
        <dbReference type="ARBA" id="ARBA00022801"/>
    </source>
</evidence>
<feature type="region of interest" description="Disordered" evidence="2">
    <location>
        <begin position="427"/>
        <end position="448"/>
    </location>
</feature>
<dbReference type="InterPro" id="IPR017850">
    <property type="entry name" value="Alkaline_phosphatase_core_sf"/>
</dbReference>
<dbReference type="PANTHER" id="PTHR31956:SF8">
    <property type="entry name" value="ACID PHOSPHATASE PHOA (AFU_ORTHOLOGUE AFUA_1G03570)"/>
    <property type="match status" value="1"/>
</dbReference>
<dbReference type="InterPro" id="IPR007312">
    <property type="entry name" value="Phosphoesterase"/>
</dbReference>
<dbReference type="Proteomes" id="UP001216150">
    <property type="component" value="Unassembled WGS sequence"/>
</dbReference>
<comment type="caution">
    <text evidence="4">The sequence shown here is derived from an EMBL/GenBank/DDBJ whole genome shotgun (WGS) entry which is preliminary data.</text>
</comment>
<reference evidence="4 5" key="1">
    <citation type="journal article" date="2023" name="IMA Fungus">
        <title>Comparative genomic study of the Penicillium genus elucidates a diverse pangenome and 15 lateral gene transfer events.</title>
        <authorList>
            <person name="Petersen C."/>
            <person name="Sorensen T."/>
            <person name="Nielsen M.R."/>
            <person name="Sondergaard T.E."/>
            <person name="Sorensen J.L."/>
            <person name="Fitzpatrick D.A."/>
            <person name="Frisvad J.C."/>
            <person name="Nielsen K.L."/>
        </authorList>
    </citation>
    <scope>NUCLEOTIDE SEQUENCE [LARGE SCALE GENOMIC DNA]</scope>
    <source>
        <strain evidence="4 5">IBT 29057</strain>
    </source>
</reference>
<dbReference type="PANTHER" id="PTHR31956">
    <property type="entry name" value="NON-SPECIFIC PHOSPHOLIPASE C4-RELATED"/>
    <property type="match status" value="1"/>
</dbReference>
<dbReference type="AlphaFoldDB" id="A0AAD6D8R7"/>
<accession>A0AAD6D8R7</accession>
<keyword evidence="1" id="KW-0378">Hydrolase</keyword>
<name>A0AAD6D8R7_9EURO</name>
<dbReference type="GO" id="GO:0016788">
    <property type="term" value="F:hydrolase activity, acting on ester bonds"/>
    <property type="evidence" value="ECO:0007669"/>
    <property type="project" value="InterPro"/>
</dbReference>
<dbReference type="Gene3D" id="3.40.720.10">
    <property type="entry name" value="Alkaline Phosphatase, subunit A"/>
    <property type="match status" value="1"/>
</dbReference>